<dbReference type="Gene3D" id="1.10.510.10">
    <property type="entry name" value="Transferase(Phosphotransferase) domain 1"/>
    <property type="match status" value="1"/>
</dbReference>
<dbReference type="PANTHER" id="PTHR27008">
    <property type="entry name" value="OS04G0122200 PROTEIN"/>
    <property type="match status" value="1"/>
</dbReference>
<dbReference type="Pfam" id="PF00560">
    <property type="entry name" value="LRR_1"/>
    <property type="match status" value="1"/>
</dbReference>
<organism evidence="18 19">
    <name type="scientific">Vitis vinifera</name>
    <name type="common">Grape</name>
    <dbReference type="NCBI Taxonomy" id="29760"/>
    <lineage>
        <taxon>Eukaryota</taxon>
        <taxon>Viridiplantae</taxon>
        <taxon>Streptophyta</taxon>
        <taxon>Embryophyta</taxon>
        <taxon>Tracheophyta</taxon>
        <taxon>Spermatophyta</taxon>
        <taxon>Magnoliopsida</taxon>
        <taxon>eudicotyledons</taxon>
        <taxon>Gunneridae</taxon>
        <taxon>Pentapetalae</taxon>
        <taxon>rosids</taxon>
        <taxon>Vitales</taxon>
        <taxon>Vitaceae</taxon>
        <taxon>Viteae</taxon>
        <taxon>Vitis</taxon>
    </lineage>
</organism>
<evidence type="ECO:0000256" key="1">
    <source>
        <dbReference type="ARBA" id="ARBA00004370"/>
    </source>
</evidence>
<keyword evidence="7 16" id="KW-0732">Signal</keyword>
<evidence type="ECO:0000256" key="5">
    <source>
        <dbReference type="ARBA" id="ARBA00022679"/>
    </source>
</evidence>
<dbReference type="InterPro" id="IPR017441">
    <property type="entry name" value="Protein_kinase_ATP_BS"/>
</dbReference>
<dbReference type="InterPro" id="IPR001245">
    <property type="entry name" value="Ser-Thr/Tyr_kinase_cat_dom"/>
</dbReference>
<dbReference type="Proteomes" id="UP001227230">
    <property type="component" value="Chromosome 18"/>
</dbReference>
<evidence type="ECO:0000256" key="9">
    <source>
        <dbReference type="ARBA" id="ARBA00022741"/>
    </source>
</evidence>
<dbReference type="InterPro" id="IPR055414">
    <property type="entry name" value="LRR_R13L4/SHOC2-like"/>
</dbReference>
<reference evidence="18 19" key="1">
    <citation type="journal article" date="2023" name="Hortic Res">
        <title>The complete reference genome for grapevine (Vitis vinifera L.) genetics and breeding.</title>
        <authorList>
            <person name="Shi X."/>
            <person name="Cao S."/>
            <person name="Wang X."/>
            <person name="Huang S."/>
            <person name="Wang Y."/>
            <person name="Liu Z."/>
            <person name="Liu W."/>
            <person name="Leng X."/>
            <person name="Peng Y."/>
            <person name="Wang N."/>
            <person name="Wang Y."/>
            <person name="Ma Z."/>
            <person name="Xu X."/>
            <person name="Zhang F."/>
            <person name="Xue H."/>
            <person name="Zhong H."/>
            <person name="Wang Y."/>
            <person name="Zhang K."/>
            <person name="Velt A."/>
            <person name="Avia K."/>
            <person name="Holtgrawe D."/>
            <person name="Grimplet J."/>
            <person name="Matus J.T."/>
            <person name="Ware D."/>
            <person name="Wu X."/>
            <person name="Wang H."/>
            <person name="Liu C."/>
            <person name="Fang Y."/>
            <person name="Rustenholz C."/>
            <person name="Cheng Z."/>
            <person name="Xiao H."/>
            <person name="Zhou Y."/>
        </authorList>
    </citation>
    <scope>NUCLEOTIDE SEQUENCE [LARGE SCALE GENOMIC DNA]</scope>
    <source>
        <strain evidence="19">cv. Pinot noir / PN40024</strain>
        <tissue evidence="18">Leaf</tissue>
    </source>
</reference>
<dbReference type="InterPro" id="IPR051809">
    <property type="entry name" value="Plant_receptor-like_S/T_kinase"/>
</dbReference>
<evidence type="ECO:0000256" key="3">
    <source>
        <dbReference type="ARBA" id="ARBA00022527"/>
    </source>
</evidence>
<evidence type="ECO:0000313" key="19">
    <source>
        <dbReference type="Proteomes" id="UP001227230"/>
    </source>
</evidence>
<evidence type="ECO:0000256" key="13">
    <source>
        <dbReference type="ARBA" id="ARBA00023136"/>
    </source>
</evidence>
<protein>
    <recommendedName>
        <fullName evidence="17">Protein kinase domain-containing protein</fullName>
    </recommendedName>
</protein>
<proteinExistence type="inferred from homology"/>
<dbReference type="Pfam" id="PF08263">
    <property type="entry name" value="LRRNT_2"/>
    <property type="match status" value="1"/>
</dbReference>
<dbReference type="InterPro" id="IPR011009">
    <property type="entry name" value="Kinase-like_dom_sf"/>
</dbReference>
<dbReference type="Gene3D" id="3.80.10.10">
    <property type="entry name" value="Ribonuclease Inhibitor"/>
    <property type="match status" value="3"/>
</dbReference>
<gene>
    <name evidence="18" type="ORF">VitviT2T_028010</name>
</gene>
<dbReference type="InterPro" id="IPR001611">
    <property type="entry name" value="Leu-rich_rpt"/>
</dbReference>
<dbReference type="Gene3D" id="3.30.200.20">
    <property type="entry name" value="Phosphorylase Kinase, domain 1"/>
    <property type="match status" value="1"/>
</dbReference>
<dbReference type="Pfam" id="PF07714">
    <property type="entry name" value="PK_Tyr_Ser-Thr"/>
    <property type="match status" value="1"/>
</dbReference>
<feature type="chain" id="PRO_5047077448" description="Protein kinase domain-containing protein" evidence="16">
    <location>
        <begin position="24"/>
        <end position="1023"/>
    </location>
</feature>
<keyword evidence="9 14" id="KW-0547">Nucleotide-binding</keyword>
<dbReference type="InterPro" id="IPR008271">
    <property type="entry name" value="Ser/Thr_kinase_AS"/>
</dbReference>
<evidence type="ECO:0000256" key="6">
    <source>
        <dbReference type="ARBA" id="ARBA00022692"/>
    </source>
</evidence>
<name>A0ABY9DUK0_VITVI</name>
<dbReference type="InterPro" id="IPR000719">
    <property type="entry name" value="Prot_kinase_dom"/>
</dbReference>
<keyword evidence="4" id="KW-0433">Leucine-rich repeat</keyword>
<keyword evidence="19" id="KW-1185">Reference proteome</keyword>
<accession>A0ABY9DUK0</accession>
<feature type="domain" description="Protein kinase" evidence="17">
    <location>
        <begin position="685"/>
        <end position="1006"/>
    </location>
</feature>
<dbReference type="SUPFAM" id="SSF56112">
    <property type="entry name" value="Protein kinase-like (PK-like)"/>
    <property type="match status" value="1"/>
</dbReference>
<dbReference type="InterPro" id="IPR013210">
    <property type="entry name" value="LRR_N_plant-typ"/>
</dbReference>
<evidence type="ECO:0000256" key="15">
    <source>
        <dbReference type="SAM" id="Phobius"/>
    </source>
</evidence>
<dbReference type="SMART" id="SM00220">
    <property type="entry name" value="S_TKc"/>
    <property type="match status" value="1"/>
</dbReference>
<evidence type="ECO:0000256" key="4">
    <source>
        <dbReference type="ARBA" id="ARBA00022614"/>
    </source>
</evidence>
<dbReference type="SMART" id="SM00369">
    <property type="entry name" value="LRR_TYP"/>
    <property type="match status" value="8"/>
</dbReference>
<evidence type="ECO:0000256" key="7">
    <source>
        <dbReference type="ARBA" id="ARBA00022729"/>
    </source>
</evidence>
<keyword evidence="13 15" id="KW-0472">Membrane</keyword>
<keyword evidence="8" id="KW-0677">Repeat</keyword>
<dbReference type="EMBL" id="CP126665">
    <property type="protein sequence ID" value="WKA10439.1"/>
    <property type="molecule type" value="Genomic_DNA"/>
</dbReference>
<dbReference type="PANTHER" id="PTHR27008:SF499">
    <property type="entry name" value="OS06G0581500 PROTEIN"/>
    <property type="match status" value="1"/>
</dbReference>
<evidence type="ECO:0000256" key="11">
    <source>
        <dbReference type="ARBA" id="ARBA00022840"/>
    </source>
</evidence>
<dbReference type="PROSITE" id="PS50011">
    <property type="entry name" value="PROTEIN_KINASE_DOM"/>
    <property type="match status" value="1"/>
</dbReference>
<feature type="binding site" evidence="14">
    <location>
        <position position="718"/>
    </location>
    <ligand>
        <name>ATP</name>
        <dbReference type="ChEBI" id="CHEBI:30616"/>
    </ligand>
</feature>
<evidence type="ECO:0000259" key="17">
    <source>
        <dbReference type="PROSITE" id="PS50011"/>
    </source>
</evidence>
<keyword evidence="6 15" id="KW-0812">Transmembrane</keyword>
<dbReference type="Pfam" id="PF23598">
    <property type="entry name" value="LRR_14"/>
    <property type="match status" value="2"/>
</dbReference>
<dbReference type="InterPro" id="IPR032675">
    <property type="entry name" value="LRR_dom_sf"/>
</dbReference>
<evidence type="ECO:0000256" key="8">
    <source>
        <dbReference type="ARBA" id="ARBA00022737"/>
    </source>
</evidence>
<dbReference type="PROSITE" id="PS00108">
    <property type="entry name" value="PROTEIN_KINASE_ST"/>
    <property type="match status" value="1"/>
</dbReference>
<evidence type="ECO:0000256" key="10">
    <source>
        <dbReference type="ARBA" id="ARBA00022777"/>
    </source>
</evidence>
<keyword evidence="3" id="KW-0723">Serine/threonine-protein kinase</keyword>
<evidence type="ECO:0000256" key="16">
    <source>
        <dbReference type="SAM" id="SignalP"/>
    </source>
</evidence>
<keyword evidence="12 15" id="KW-1133">Transmembrane helix</keyword>
<sequence length="1023" mass="111718">MKKPLHLSLFIVYFQIILHSCMSGVEAPDANPNKQALLSFKSTVSDPQNALRGWNSSSSHCTWFGVTCTRNRTTVQSLHLPGLGLSGIIPPHLFNLTSLQVLDLSNNSFQSQIPAGLSHCYNLREINLRRNQLVGSLPSQLGHLSRLKFMDVYANNLSGVIPPTFVNLTSLTYLSLGRNNFHGEIPKELGNLRNLVLLQLSENQFSGQIPNSLYNISSLSLLSLTQNDLVGKLPTDMGLALPNLMQLLLAENRFEGLIPNSLNNASQIQVLDLTSNLFQGSIPFLGNMNKLIMLNLGWNKLSSTTELNLQVFNSLTNCTLLESLTLDSNKLAGDLPSSVANLSAHLQHFCIESNLFTGKLPRGIDKLQSLISLTMQQNLFTGELPHSIGRLNKLQRISVHENMFSGEIPNIFGNLTQLFMLTLGYNQFSGRIPVSIGECHQLNTLGLAGNRLNGSIPREICSLSGLSELRLAKNALHGSLPIEIGSLKQLSLLDVSDNQLSGNIPETIGACLSLQTLSVARNEIMGSIPDKVGKLVALESMDLSSNNLSGPIPEDLGSLNVLQSLNLSFNDLEGQVPRSGVFMNLSWDSLQGNDMLCGSDQEVAGKLRLHTCSTKKKQSKHFGLTISIAVLGFSLLMCVIFYSIWALVSRRRKKKGTKESFFSRPFKGFPEKMSYFEIRLATNSFAAENLIGEGGFGSVYKGAFRTGEDGVGSTLAIKVLDLQQSKASESFYAECEALRNIRHRNLVKVVTSCSSIDHSGGEFKALVMEFMSNGSLHNWLYPEDSQSRSSLSLIQRLNIAIDVASAMDYLHHDCDPPVVHCDLKPGNVLLDDDMAAHVGDFGLARFLSQNPSQSESSTIGLKGSIGYIAPEYGLGGKASTNGDVYSYGILLLEIFTARKPTDEVFQQGLNQKKYALAVEANQVSGIVDPRLFSHTGSSELCSPFVSSSGNSKHSSTSNTISIGPNKSEECLTAIIRVGLFCADHSPNERLTMRETLTKLQEIKKFLLELWGSSSLPLSSIITL</sequence>
<dbReference type="SUPFAM" id="SSF52058">
    <property type="entry name" value="L domain-like"/>
    <property type="match status" value="2"/>
</dbReference>
<keyword evidence="10" id="KW-0418">Kinase</keyword>
<evidence type="ECO:0000256" key="2">
    <source>
        <dbReference type="ARBA" id="ARBA00008684"/>
    </source>
</evidence>
<evidence type="ECO:0000313" key="18">
    <source>
        <dbReference type="EMBL" id="WKA10439.1"/>
    </source>
</evidence>
<dbReference type="PROSITE" id="PS00107">
    <property type="entry name" value="PROTEIN_KINASE_ATP"/>
    <property type="match status" value="1"/>
</dbReference>
<evidence type="ECO:0000256" key="12">
    <source>
        <dbReference type="ARBA" id="ARBA00022989"/>
    </source>
</evidence>
<evidence type="ECO:0000256" key="14">
    <source>
        <dbReference type="PROSITE-ProRule" id="PRU10141"/>
    </source>
</evidence>
<feature type="transmembrane region" description="Helical" evidence="15">
    <location>
        <begin position="622"/>
        <end position="648"/>
    </location>
</feature>
<keyword evidence="11 14" id="KW-0067">ATP-binding</keyword>
<dbReference type="InterPro" id="IPR003591">
    <property type="entry name" value="Leu-rich_rpt_typical-subtyp"/>
</dbReference>
<comment type="similarity">
    <text evidence="2">Belongs to the protein kinase superfamily. Ser/Thr protein kinase family.</text>
</comment>
<comment type="subcellular location">
    <subcellularLocation>
        <location evidence="1">Membrane</location>
    </subcellularLocation>
</comment>
<feature type="signal peptide" evidence="16">
    <location>
        <begin position="1"/>
        <end position="23"/>
    </location>
</feature>
<keyword evidence="5" id="KW-0808">Transferase</keyword>